<evidence type="ECO:0000313" key="3">
    <source>
        <dbReference type="Proteomes" id="UP000479710"/>
    </source>
</evidence>
<organism evidence="2 3">
    <name type="scientific">Oryza meyeriana var. granulata</name>
    <dbReference type="NCBI Taxonomy" id="110450"/>
    <lineage>
        <taxon>Eukaryota</taxon>
        <taxon>Viridiplantae</taxon>
        <taxon>Streptophyta</taxon>
        <taxon>Embryophyta</taxon>
        <taxon>Tracheophyta</taxon>
        <taxon>Spermatophyta</taxon>
        <taxon>Magnoliopsida</taxon>
        <taxon>Liliopsida</taxon>
        <taxon>Poales</taxon>
        <taxon>Poaceae</taxon>
        <taxon>BOP clade</taxon>
        <taxon>Oryzoideae</taxon>
        <taxon>Oryzeae</taxon>
        <taxon>Oryzinae</taxon>
        <taxon>Oryza</taxon>
        <taxon>Oryza meyeriana</taxon>
    </lineage>
</organism>
<proteinExistence type="predicted"/>
<gene>
    <name evidence="2" type="ORF">E2562_028792</name>
</gene>
<name>A0A6G1EBT1_9ORYZ</name>
<protein>
    <submittedName>
        <fullName evidence="2">Uncharacterized protein</fullName>
    </submittedName>
</protein>
<reference evidence="2 3" key="1">
    <citation type="submission" date="2019-11" db="EMBL/GenBank/DDBJ databases">
        <title>Whole genome sequence of Oryza granulata.</title>
        <authorList>
            <person name="Li W."/>
        </authorList>
    </citation>
    <scope>NUCLEOTIDE SEQUENCE [LARGE SCALE GENOMIC DNA]</scope>
    <source>
        <strain evidence="3">cv. Menghai</strain>
        <tissue evidence="2">Leaf</tissue>
    </source>
</reference>
<evidence type="ECO:0000256" key="1">
    <source>
        <dbReference type="SAM" id="MobiDB-lite"/>
    </source>
</evidence>
<dbReference type="Proteomes" id="UP000479710">
    <property type="component" value="Unassembled WGS sequence"/>
</dbReference>
<dbReference type="EMBL" id="SPHZ02000004">
    <property type="protein sequence ID" value="KAF0922199.1"/>
    <property type="molecule type" value="Genomic_DNA"/>
</dbReference>
<sequence>MVGATQLEEEPTPEATTTGATHGTMVDPAAGAAAATMALVACGGRSKFMAASLRVDCWTWVSELKSKMQPWKRNNSTED</sequence>
<feature type="region of interest" description="Disordered" evidence="1">
    <location>
        <begin position="1"/>
        <end position="24"/>
    </location>
</feature>
<feature type="compositionally biased region" description="Low complexity" evidence="1">
    <location>
        <begin position="13"/>
        <end position="24"/>
    </location>
</feature>
<accession>A0A6G1EBT1</accession>
<evidence type="ECO:0000313" key="2">
    <source>
        <dbReference type="EMBL" id="KAF0922199.1"/>
    </source>
</evidence>
<dbReference type="AlphaFoldDB" id="A0A6G1EBT1"/>
<comment type="caution">
    <text evidence="2">The sequence shown here is derived from an EMBL/GenBank/DDBJ whole genome shotgun (WGS) entry which is preliminary data.</text>
</comment>
<keyword evidence="3" id="KW-1185">Reference proteome</keyword>